<comment type="subcellular location">
    <subcellularLocation>
        <location evidence="1 10">Mitochondrion inner membrane</location>
        <topology evidence="1 10">Single-pass membrane protein</topology>
    </subcellularLocation>
</comment>
<dbReference type="OrthoDB" id="186013at2759"/>
<organism evidence="11 12">
    <name type="scientific">Apolygus lucorum</name>
    <name type="common">Small green plant bug</name>
    <name type="synonym">Lygocoris lucorum</name>
    <dbReference type="NCBI Taxonomy" id="248454"/>
    <lineage>
        <taxon>Eukaryota</taxon>
        <taxon>Metazoa</taxon>
        <taxon>Ecdysozoa</taxon>
        <taxon>Arthropoda</taxon>
        <taxon>Hexapoda</taxon>
        <taxon>Insecta</taxon>
        <taxon>Pterygota</taxon>
        <taxon>Neoptera</taxon>
        <taxon>Paraneoptera</taxon>
        <taxon>Hemiptera</taxon>
        <taxon>Heteroptera</taxon>
        <taxon>Panheteroptera</taxon>
        <taxon>Cimicomorpha</taxon>
        <taxon>Miridae</taxon>
        <taxon>Mirini</taxon>
        <taxon>Apolygus</taxon>
    </lineage>
</organism>
<keyword evidence="8 10" id="KW-0496">Mitochondrion</keyword>
<gene>
    <name evidence="11" type="ORF">GE061_008624</name>
</gene>
<dbReference type="GO" id="GO:0016491">
    <property type="term" value="F:oxidoreductase activity"/>
    <property type="evidence" value="ECO:0007669"/>
    <property type="project" value="UniProtKB-KW"/>
</dbReference>
<evidence type="ECO:0000256" key="6">
    <source>
        <dbReference type="ARBA" id="ARBA00022989"/>
    </source>
</evidence>
<evidence type="ECO:0000256" key="3">
    <source>
        <dbReference type="ARBA" id="ARBA00022692"/>
    </source>
</evidence>
<dbReference type="PANTHER" id="PTHR10707">
    <property type="entry name" value="CYTOCHROME C OXIDASE SUBUNIT IV"/>
    <property type="match status" value="1"/>
</dbReference>
<comment type="subunit">
    <text evidence="10">Component of the cytochrome c oxidase (complex IV, CIV), a multisubunit enzyme composed of 14 subunits.</text>
</comment>
<keyword evidence="5" id="KW-0809">Transit peptide</keyword>
<comment type="pathway">
    <text evidence="10">Energy metabolism; oxidative phosphorylation.</text>
</comment>
<proteinExistence type="inferred from homology"/>
<evidence type="ECO:0000256" key="5">
    <source>
        <dbReference type="ARBA" id="ARBA00022946"/>
    </source>
</evidence>
<evidence type="ECO:0000256" key="8">
    <source>
        <dbReference type="ARBA" id="ARBA00023128"/>
    </source>
</evidence>
<dbReference type="GO" id="GO:0005743">
    <property type="term" value="C:mitochondrial inner membrane"/>
    <property type="evidence" value="ECO:0007669"/>
    <property type="project" value="UniProtKB-SubCell"/>
</dbReference>
<dbReference type="Pfam" id="PF02936">
    <property type="entry name" value="COX4"/>
    <property type="match status" value="1"/>
</dbReference>
<dbReference type="EMBL" id="WIXP02000017">
    <property type="protein sequence ID" value="KAF6197658.1"/>
    <property type="molecule type" value="Genomic_DNA"/>
</dbReference>
<evidence type="ECO:0000256" key="1">
    <source>
        <dbReference type="ARBA" id="ARBA00004434"/>
    </source>
</evidence>
<evidence type="ECO:0000313" key="12">
    <source>
        <dbReference type="Proteomes" id="UP000466442"/>
    </source>
</evidence>
<comment type="caution">
    <text evidence="11">The sequence shown here is derived from an EMBL/GenBank/DDBJ whole genome shotgun (WGS) entry which is preliminary data.</text>
</comment>
<keyword evidence="6 10" id="KW-1133">Transmembrane helix</keyword>
<dbReference type="GO" id="GO:0006123">
    <property type="term" value="P:mitochondrial electron transport, cytochrome c to oxygen"/>
    <property type="evidence" value="ECO:0007669"/>
    <property type="project" value="InterPro"/>
</dbReference>
<name>A0A8S9WN65_APOLU</name>
<dbReference type="CDD" id="cd00922">
    <property type="entry name" value="Cyt_c_Oxidase_IV"/>
    <property type="match status" value="1"/>
</dbReference>
<protein>
    <recommendedName>
        <fullName evidence="10">Cytochrome c oxidase subunit 4</fullName>
    </recommendedName>
</protein>
<dbReference type="Proteomes" id="UP000466442">
    <property type="component" value="Unassembled WGS sequence"/>
</dbReference>
<keyword evidence="9 10" id="KW-0472">Membrane</keyword>
<comment type="function">
    <text evidence="10">Component of the cytochrome c oxidase, the last enzyme in the mitochondrial electron transport chain which drives oxidative phosphorylation.</text>
</comment>
<dbReference type="InterPro" id="IPR036639">
    <property type="entry name" value="Cyt_c_oxidase_su4_sf"/>
</dbReference>
<dbReference type="PANTHER" id="PTHR10707:SF10">
    <property type="entry name" value="CYTOCHROME C OXIDASE SUBUNIT 4"/>
    <property type="match status" value="1"/>
</dbReference>
<dbReference type="PRINTS" id="PR01873">
    <property type="entry name" value="CYTCOXIDASE4"/>
</dbReference>
<dbReference type="AlphaFoldDB" id="A0A8S9WN65"/>
<feature type="non-terminal residue" evidence="11">
    <location>
        <position position="1"/>
    </location>
</feature>
<dbReference type="InterPro" id="IPR004203">
    <property type="entry name" value="Cyt_c_oxidase_su4_fam"/>
</dbReference>
<reference evidence="11" key="1">
    <citation type="journal article" date="2021" name="Mol. Ecol. Resour.">
        <title>Apolygus lucorum genome provides insights into omnivorousness and mesophyll feeding.</title>
        <authorList>
            <person name="Liu Y."/>
            <person name="Liu H."/>
            <person name="Wang H."/>
            <person name="Huang T."/>
            <person name="Liu B."/>
            <person name="Yang B."/>
            <person name="Yin L."/>
            <person name="Li B."/>
            <person name="Zhang Y."/>
            <person name="Zhang S."/>
            <person name="Jiang F."/>
            <person name="Zhang X."/>
            <person name="Ren Y."/>
            <person name="Wang B."/>
            <person name="Wang S."/>
            <person name="Lu Y."/>
            <person name="Wu K."/>
            <person name="Fan W."/>
            <person name="Wang G."/>
        </authorList>
    </citation>
    <scope>NUCLEOTIDE SEQUENCE</scope>
    <source>
        <strain evidence="11">12Hb</strain>
    </source>
</reference>
<dbReference type="Gene3D" id="1.10.442.10">
    <property type="entry name" value="Cytochrome c oxidase subunit IV"/>
    <property type="match status" value="1"/>
</dbReference>
<keyword evidence="7" id="KW-0560">Oxidoreductase</keyword>
<evidence type="ECO:0000313" key="11">
    <source>
        <dbReference type="EMBL" id="KAF6197658.1"/>
    </source>
</evidence>
<dbReference type="SUPFAM" id="SSF81406">
    <property type="entry name" value="Mitochondrial cytochrome c oxidase subunit IV"/>
    <property type="match status" value="1"/>
</dbReference>
<evidence type="ECO:0000256" key="10">
    <source>
        <dbReference type="RuleBase" id="RU367145"/>
    </source>
</evidence>
<feature type="transmembrane region" description="Helical" evidence="10">
    <location>
        <begin position="200"/>
        <end position="218"/>
    </location>
</feature>
<keyword evidence="3 10" id="KW-0812">Transmembrane</keyword>
<dbReference type="InterPro" id="IPR013288">
    <property type="entry name" value="Cyt_c_oxidase_su4"/>
</dbReference>
<evidence type="ECO:0000256" key="7">
    <source>
        <dbReference type="ARBA" id="ARBA00023002"/>
    </source>
</evidence>
<keyword evidence="4 10" id="KW-0999">Mitochondrion inner membrane</keyword>
<accession>A0A8S9WN65</accession>
<evidence type="ECO:0000256" key="9">
    <source>
        <dbReference type="ARBA" id="ARBA00023136"/>
    </source>
</evidence>
<evidence type="ECO:0000256" key="2">
    <source>
        <dbReference type="ARBA" id="ARBA00008135"/>
    </source>
</evidence>
<dbReference type="GO" id="GO:0045277">
    <property type="term" value="C:respiratory chain complex IV"/>
    <property type="evidence" value="ECO:0007669"/>
    <property type="project" value="InterPro"/>
</dbReference>
<evidence type="ECO:0000256" key="4">
    <source>
        <dbReference type="ARBA" id="ARBA00022792"/>
    </source>
</evidence>
<comment type="similarity">
    <text evidence="2 10">Belongs to the cytochrome c oxidase IV family.</text>
</comment>
<keyword evidence="12" id="KW-1185">Reference proteome</keyword>
<sequence length="227" mass="25047">MVHLTALTLDSLRDFGCAESVSLPRLGPPIQPLSTSWFQRLRLPSTASDFFNTQDCKTTTAPTLHGLLQLLGFSIHKALVLPSVIFSDVLPAFSLKIQDGRFGHGGGVMHSGVADPSVKIGAREVVGFGYNGVPTYVDRFDFPLPAVRWRPETPDIKDLRQKEKGDWKSLTVAEKKALYRASFCQTFAEMNAPNGEWKSILGGTLLLASSAVWLYMFFRLFGTLILV</sequence>